<keyword evidence="3 6" id="KW-0812">Transmembrane</keyword>
<dbReference type="EMBL" id="JBHUMP010000001">
    <property type="protein sequence ID" value="MFD2738247.1"/>
    <property type="molecule type" value="Genomic_DNA"/>
</dbReference>
<evidence type="ECO:0000256" key="4">
    <source>
        <dbReference type="ARBA" id="ARBA00022989"/>
    </source>
</evidence>
<feature type="transmembrane region" description="Helical" evidence="6">
    <location>
        <begin position="69"/>
        <end position="88"/>
    </location>
</feature>
<comment type="caution">
    <text evidence="7">The sequence shown here is derived from an EMBL/GenBank/DDBJ whole genome shotgun (WGS) entry which is preliminary data.</text>
</comment>
<keyword evidence="8" id="KW-1185">Reference proteome</keyword>
<keyword evidence="4 6" id="KW-1133">Transmembrane helix</keyword>
<evidence type="ECO:0000313" key="8">
    <source>
        <dbReference type="Proteomes" id="UP001597474"/>
    </source>
</evidence>
<evidence type="ECO:0000256" key="3">
    <source>
        <dbReference type="ARBA" id="ARBA00022692"/>
    </source>
</evidence>
<protein>
    <submittedName>
        <fullName evidence="7">LysE family translocator</fullName>
    </submittedName>
</protein>
<dbReference type="RefSeq" id="WP_386370787.1">
    <property type="nucleotide sequence ID" value="NZ_JBHUMP010000001.1"/>
</dbReference>
<organism evidence="7 8">
    <name type="scientific">Sulfitobacter aestuarii</name>
    <dbReference type="NCBI Taxonomy" id="2161676"/>
    <lineage>
        <taxon>Bacteria</taxon>
        <taxon>Pseudomonadati</taxon>
        <taxon>Pseudomonadota</taxon>
        <taxon>Alphaproteobacteria</taxon>
        <taxon>Rhodobacterales</taxon>
        <taxon>Roseobacteraceae</taxon>
        <taxon>Sulfitobacter</taxon>
    </lineage>
</organism>
<dbReference type="PANTHER" id="PTHR30086:SF20">
    <property type="entry name" value="ARGININE EXPORTER PROTEIN ARGO-RELATED"/>
    <property type="match status" value="1"/>
</dbReference>
<gene>
    <name evidence="7" type="ORF">ACFSUD_01555</name>
</gene>
<keyword evidence="2" id="KW-1003">Cell membrane</keyword>
<dbReference type="Pfam" id="PF01810">
    <property type="entry name" value="LysE"/>
    <property type="match status" value="1"/>
</dbReference>
<accession>A0ABW5TYI6</accession>
<name>A0ABW5TYI6_9RHOB</name>
<feature type="transmembrane region" description="Helical" evidence="6">
    <location>
        <begin position="44"/>
        <end position="62"/>
    </location>
</feature>
<evidence type="ECO:0000256" key="2">
    <source>
        <dbReference type="ARBA" id="ARBA00022475"/>
    </source>
</evidence>
<evidence type="ECO:0000256" key="1">
    <source>
        <dbReference type="ARBA" id="ARBA00004651"/>
    </source>
</evidence>
<proteinExistence type="predicted"/>
<evidence type="ECO:0000313" key="7">
    <source>
        <dbReference type="EMBL" id="MFD2738247.1"/>
    </source>
</evidence>
<feature type="transmembrane region" description="Helical" evidence="6">
    <location>
        <begin position="178"/>
        <end position="196"/>
    </location>
</feature>
<reference evidence="8" key="1">
    <citation type="journal article" date="2019" name="Int. J. Syst. Evol. Microbiol.">
        <title>The Global Catalogue of Microorganisms (GCM) 10K type strain sequencing project: providing services to taxonomists for standard genome sequencing and annotation.</title>
        <authorList>
            <consortium name="The Broad Institute Genomics Platform"/>
            <consortium name="The Broad Institute Genome Sequencing Center for Infectious Disease"/>
            <person name="Wu L."/>
            <person name="Ma J."/>
        </authorList>
    </citation>
    <scope>NUCLEOTIDE SEQUENCE [LARGE SCALE GENOMIC DNA]</scope>
    <source>
        <strain evidence="8">TISTR 2562</strain>
    </source>
</reference>
<dbReference type="PANTHER" id="PTHR30086">
    <property type="entry name" value="ARGININE EXPORTER PROTEIN ARGO"/>
    <property type="match status" value="1"/>
</dbReference>
<feature type="transmembrane region" description="Helical" evidence="6">
    <location>
        <begin position="140"/>
        <end position="162"/>
    </location>
</feature>
<comment type="subcellular location">
    <subcellularLocation>
        <location evidence="1">Cell membrane</location>
        <topology evidence="1">Multi-pass membrane protein</topology>
    </subcellularLocation>
</comment>
<evidence type="ECO:0000256" key="5">
    <source>
        <dbReference type="ARBA" id="ARBA00023136"/>
    </source>
</evidence>
<keyword evidence="5 6" id="KW-0472">Membrane</keyword>
<evidence type="ECO:0000256" key="6">
    <source>
        <dbReference type="SAM" id="Phobius"/>
    </source>
</evidence>
<sequence length="199" mass="21841">MSFDLLSALALFALITSSTPGPNNLMLMASGGNYGFRQTIPHMLGIVFGFMSMLLLVGLGLIRLFEAYPIIYVVLKWLSVAYLLYLAWKIATAAPLRRDSGRGTPLTLLQAAAFQWVNPKAWAFGLSVVAVYAPQVSPPWLMLVALIVAACSLPAITIWTAMGQQLARVLTNPRRLRLFNWSMALLLVLSLYPVIWSAA</sequence>
<dbReference type="Proteomes" id="UP001597474">
    <property type="component" value="Unassembled WGS sequence"/>
</dbReference>
<dbReference type="InterPro" id="IPR001123">
    <property type="entry name" value="LeuE-type"/>
</dbReference>